<dbReference type="Proteomes" id="UP000186102">
    <property type="component" value="Unassembled WGS sequence"/>
</dbReference>
<reference evidence="1 2" key="1">
    <citation type="submission" date="2016-09" db="EMBL/GenBank/DDBJ databases">
        <title>Complete genome of Desulfosporosinus sp. OL.</title>
        <authorList>
            <person name="Mardanov A."/>
            <person name="Beletsky A."/>
            <person name="Panova A."/>
            <person name="Karnachuk O."/>
            <person name="Ravin N."/>
        </authorList>
    </citation>
    <scope>NUCLEOTIDE SEQUENCE [LARGE SCALE GENOMIC DNA]</scope>
    <source>
        <strain evidence="1 2">OL</strain>
    </source>
</reference>
<gene>
    <name evidence="1" type="ORF">DSOL_1420</name>
</gene>
<dbReference type="STRING" id="1888891.DSOL_1420"/>
<comment type="caution">
    <text evidence="1">The sequence shown here is derived from an EMBL/GenBank/DDBJ whole genome shotgun (WGS) entry which is preliminary data.</text>
</comment>
<dbReference type="EMBL" id="MLBF01000007">
    <property type="protein sequence ID" value="OLN32669.1"/>
    <property type="molecule type" value="Genomic_DNA"/>
</dbReference>
<proteinExistence type="predicted"/>
<accession>A0A1Q8QZ68</accession>
<evidence type="ECO:0000313" key="1">
    <source>
        <dbReference type="EMBL" id="OLN32669.1"/>
    </source>
</evidence>
<evidence type="ECO:0000313" key="2">
    <source>
        <dbReference type="Proteomes" id="UP000186102"/>
    </source>
</evidence>
<dbReference type="AlphaFoldDB" id="A0A1Q8QZ68"/>
<organism evidence="1 2">
    <name type="scientific">Desulfosporosinus metallidurans</name>
    <dbReference type="NCBI Taxonomy" id="1888891"/>
    <lineage>
        <taxon>Bacteria</taxon>
        <taxon>Bacillati</taxon>
        <taxon>Bacillota</taxon>
        <taxon>Clostridia</taxon>
        <taxon>Eubacteriales</taxon>
        <taxon>Desulfitobacteriaceae</taxon>
        <taxon>Desulfosporosinus</taxon>
    </lineage>
</organism>
<sequence length="51" mass="5982">MVLGREAVVPKNKKRVQRRNAGPVRFFKFGFSNWIATNDTYVINTKFSYTQ</sequence>
<name>A0A1Q8QZ68_9FIRM</name>
<keyword evidence="2" id="KW-1185">Reference proteome</keyword>
<protein>
    <submittedName>
        <fullName evidence="1">Uncharacterized protein</fullName>
    </submittedName>
</protein>